<dbReference type="RefSeq" id="WP_115458802.1">
    <property type="nucleotide sequence ID" value="NZ_QRAP01000005.1"/>
</dbReference>
<organism evidence="11 12">
    <name type="scientific">Enterobacillus tribolii</name>
    <dbReference type="NCBI Taxonomy" id="1487935"/>
    <lineage>
        <taxon>Bacteria</taxon>
        <taxon>Pseudomonadati</taxon>
        <taxon>Pseudomonadota</taxon>
        <taxon>Gammaproteobacteria</taxon>
        <taxon>Enterobacterales</taxon>
        <taxon>Hafniaceae</taxon>
        <taxon>Enterobacillus</taxon>
    </lineage>
</organism>
<evidence type="ECO:0000256" key="2">
    <source>
        <dbReference type="ARBA" id="ARBA00022960"/>
    </source>
</evidence>
<evidence type="ECO:0000256" key="4">
    <source>
        <dbReference type="ARBA" id="ARBA00023136"/>
    </source>
</evidence>
<feature type="signal peptide" evidence="10">
    <location>
        <begin position="1"/>
        <end position="28"/>
    </location>
</feature>
<evidence type="ECO:0000256" key="9">
    <source>
        <dbReference type="SAM" id="MobiDB-lite"/>
    </source>
</evidence>
<evidence type="ECO:0000313" key="12">
    <source>
        <dbReference type="Proteomes" id="UP000254848"/>
    </source>
</evidence>
<evidence type="ECO:0000256" key="7">
    <source>
        <dbReference type="ARBA" id="ARBA00023288"/>
    </source>
</evidence>
<dbReference type="AlphaFoldDB" id="A0A370QRD7"/>
<dbReference type="Gene3D" id="3.40.50.2300">
    <property type="match status" value="2"/>
</dbReference>
<dbReference type="GO" id="GO:0009252">
    <property type="term" value="P:peptidoglycan biosynthetic process"/>
    <property type="evidence" value="ECO:0007669"/>
    <property type="project" value="UniProtKB-UniRule"/>
</dbReference>
<feature type="compositionally biased region" description="Polar residues" evidence="9">
    <location>
        <begin position="322"/>
        <end position="333"/>
    </location>
</feature>
<evidence type="ECO:0000256" key="10">
    <source>
        <dbReference type="SAM" id="SignalP"/>
    </source>
</evidence>
<dbReference type="Proteomes" id="UP000254848">
    <property type="component" value="Unassembled WGS sequence"/>
</dbReference>
<comment type="function">
    <text evidence="8">Regulator of peptidoglycan synthesis that is essential for the function of penicillin-binding protein 1A (PBP1a).</text>
</comment>
<keyword evidence="4 8" id="KW-0472">Membrane</keyword>
<dbReference type="OrthoDB" id="6708821at2"/>
<comment type="similarity">
    <text evidence="8">Belongs to the LpoA family.</text>
</comment>
<dbReference type="PANTHER" id="PTHR38038:SF1">
    <property type="entry name" value="PENICILLIN-BINDING PROTEIN ACTIVATOR LPOA"/>
    <property type="match status" value="1"/>
</dbReference>
<feature type="compositionally biased region" description="Low complexity" evidence="9">
    <location>
        <begin position="334"/>
        <end position="359"/>
    </location>
</feature>
<dbReference type="GO" id="GO:0030234">
    <property type="term" value="F:enzyme regulator activity"/>
    <property type="evidence" value="ECO:0007669"/>
    <property type="project" value="UniProtKB-UniRule"/>
</dbReference>
<keyword evidence="1 8" id="KW-0732">Signal</keyword>
<dbReference type="SUPFAM" id="SSF53822">
    <property type="entry name" value="Periplasmic binding protein-like I"/>
    <property type="match status" value="1"/>
</dbReference>
<dbReference type="GO" id="GO:0008360">
    <property type="term" value="P:regulation of cell shape"/>
    <property type="evidence" value="ECO:0007669"/>
    <property type="project" value="UniProtKB-KW"/>
</dbReference>
<comment type="subunit">
    <text evidence="8">Interacts with PBP1a.</text>
</comment>
<dbReference type="HAMAP" id="MF_01890">
    <property type="entry name" value="LpoA"/>
    <property type="match status" value="1"/>
</dbReference>
<dbReference type="Pfam" id="PF04348">
    <property type="entry name" value="LppC"/>
    <property type="match status" value="2"/>
</dbReference>
<dbReference type="CDD" id="cd06339">
    <property type="entry name" value="PBP1_YraM_LppC_lipoprotein-like"/>
    <property type="match status" value="1"/>
</dbReference>
<feature type="compositionally biased region" description="Low complexity" evidence="9">
    <location>
        <begin position="297"/>
        <end position="321"/>
    </location>
</feature>
<dbReference type="EMBL" id="QRAP01000005">
    <property type="protein sequence ID" value="RDK90987.1"/>
    <property type="molecule type" value="Genomic_DNA"/>
</dbReference>
<evidence type="ECO:0000313" key="11">
    <source>
        <dbReference type="EMBL" id="RDK90987.1"/>
    </source>
</evidence>
<dbReference type="InterPro" id="IPR028082">
    <property type="entry name" value="Peripla_BP_I"/>
</dbReference>
<feature type="region of interest" description="Disordered" evidence="9">
    <location>
        <begin position="288"/>
        <end position="369"/>
    </location>
</feature>
<protein>
    <recommendedName>
        <fullName evidence="8">Penicillin-binding protein activator LpoA</fullName>
        <shortName evidence="8">PBP activator LpoA</shortName>
    </recommendedName>
</protein>
<dbReference type="PANTHER" id="PTHR38038">
    <property type="entry name" value="PENICILLIN-BINDING PROTEIN ACTIVATOR LPOA"/>
    <property type="match status" value="1"/>
</dbReference>
<proteinExistence type="inferred from homology"/>
<dbReference type="InterPro" id="IPR011990">
    <property type="entry name" value="TPR-like_helical_dom_sf"/>
</dbReference>
<dbReference type="InterPro" id="IPR007443">
    <property type="entry name" value="LpoA"/>
</dbReference>
<dbReference type="Gene3D" id="1.25.40.650">
    <property type="match status" value="1"/>
</dbReference>
<keyword evidence="12" id="KW-1185">Reference proteome</keyword>
<keyword evidence="6 8" id="KW-0998">Cell outer membrane</keyword>
<accession>A0A370QRD7</accession>
<keyword evidence="2 8" id="KW-0133">Cell shape</keyword>
<comment type="caution">
    <text evidence="11">The sequence shown here is derived from an EMBL/GenBank/DDBJ whole genome shotgun (WGS) entry which is preliminary data.</text>
</comment>
<evidence type="ECO:0000256" key="6">
    <source>
        <dbReference type="ARBA" id="ARBA00023237"/>
    </source>
</evidence>
<reference evidence="11 12" key="1">
    <citation type="submission" date="2018-07" db="EMBL/GenBank/DDBJ databases">
        <title>Genomic Encyclopedia of Type Strains, Phase IV (KMG-IV): sequencing the most valuable type-strain genomes for metagenomic binning, comparative biology and taxonomic classification.</title>
        <authorList>
            <person name="Goeker M."/>
        </authorList>
    </citation>
    <scope>NUCLEOTIDE SEQUENCE [LARGE SCALE GENOMIC DNA]</scope>
    <source>
        <strain evidence="11 12">DSM 103736</strain>
    </source>
</reference>
<dbReference type="GO" id="GO:0031241">
    <property type="term" value="C:periplasmic side of cell outer membrane"/>
    <property type="evidence" value="ECO:0007669"/>
    <property type="project" value="UniProtKB-UniRule"/>
</dbReference>
<evidence type="ECO:0000256" key="3">
    <source>
        <dbReference type="ARBA" id="ARBA00022984"/>
    </source>
</evidence>
<feature type="chain" id="PRO_5017001819" description="Penicillin-binding protein activator LpoA" evidence="10">
    <location>
        <begin position="29"/>
        <end position="698"/>
    </location>
</feature>
<evidence type="ECO:0000256" key="1">
    <source>
        <dbReference type="ARBA" id="ARBA00022729"/>
    </source>
</evidence>
<keyword evidence="7" id="KW-0449">Lipoprotein</keyword>
<gene>
    <name evidence="8" type="primary">lpoA</name>
    <name evidence="11" type="ORF">C8D90_105274</name>
</gene>
<sequence>MLPTTLMRGKAGKWIPLVLAAMIMSACTVPKQASSPANVQAEATASSDYYLQQMQQSSDDQKTNWQLLAIRASLREGKLPQATQLLGSLPQNMTNVQLQEQQLLNAELNVAQKNFSAVFTLLGKLSPRNLSDAQQQRYYQAMIDASQGRPSLTLIRAYIAQEPLLPEAKAHQKNIDATWTTLTRLNQKDFSSLMINADENVLQGWLDLLRVYQDNRQDPAMLKAGIKDWQTRYPQNPAATTLPTQLDNILNFRAASTESIALILPMNGQAQVYANAIQAGFNDAKNGLMSQIPAPQPQAVPDAAPTQDPAAPAQEPAPVSADNSSDPNANGAVSPSAQPEAAPAETAPSATEQQQDTQPAPAPQPVLTPAPANAATQVRVYDSTSQPLSALLDQAQKDGATLVIGPLLKNDVDALHNLSTPLNVLALNQTENVQNNPNICYFALSPENEARDAAKHIWDQGKRAPLVLVPRGAFGDRVAKAFAAEWQALGGQTVLQQSFGSKNELQGSINGGGGIRLTGQPIFVAPDASKSVTVAGLTIPAPIDPVVPATSNGRVDAAYIAATQGELTIIKPMIDLANGSHSGVALYASSRSYQAGAGPDFRLEMDGIQFSDIPLLSGTNPALMRYAAGKMRNDYSLVRLYAMGADAWSLANHFSQMRQIPGFQINGETGVLSADSNCVINRKLPWLQYRQGSIVPVQ</sequence>
<name>A0A370QRD7_9GAMM</name>
<dbReference type="Gene3D" id="1.25.40.10">
    <property type="entry name" value="Tetratricopeptide repeat domain"/>
    <property type="match status" value="1"/>
</dbReference>
<keyword evidence="3 8" id="KW-0573">Peptidoglycan synthesis</keyword>
<evidence type="ECO:0000256" key="8">
    <source>
        <dbReference type="HAMAP-Rule" id="MF_01890"/>
    </source>
</evidence>
<evidence type="ECO:0000256" key="5">
    <source>
        <dbReference type="ARBA" id="ARBA00023139"/>
    </source>
</evidence>
<keyword evidence="5" id="KW-0564">Palmitate</keyword>